<keyword evidence="1" id="KW-0812">Transmembrane</keyword>
<proteinExistence type="predicted"/>
<feature type="transmembrane region" description="Helical" evidence="1">
    <location>
        <begin position="12"/>
        <end position="45"/>
    </location>
</feature>
<reference evidence="2" key="2">
    <citation type="submission" date="2020-09" db="EMBL/GenBank/DDBJ databases">
        <authorList>
            <person name="Sun Q."/>
            <person name="Zhou Y."/>
        </authorList>
    </citation>
    <scope>NUCLEOTIDE SEQUENCE</scope>
    <source>
        <strain evidence="2">CGMCC 4.7403</strain>
    </source>
</reference>
<evidence type="ECO:0000256" key="1">
    <source>
        <dbReference type="SAM" id="Phobius"/>
    </source>
</evidence>
<accession>A0A919GIU6</accession>
<dbReference type="Proteomes" id="UP000603227">
    <property type="component" value="Unassembled WGS sequence"/>
</dbReference>
<keyword evidence="3" id="KW-1185">Reference proteome</keyword>
<dbReference type="AlphaFoldDB" id="A0A919GIU6"/>
<evidence type="ECO:0000313" key="2">
    <source>
        <dbReference type="EMBL" id="GHH85625.1"/>
    </source>
</evidence>
<keyword evidence="1" id="KW-0472">Membrane</keyword>
<organism evidence="2 3">
    <name type="scientific">Streptomyces capitiformicae</name>
    <dbReference type="NCBI Taxonomy" id="2014920"/>
    <lineage>
        <taxon>Bacteria</taxon>
        <taxon>Bacillati</taxon>
        <taxon>Actinomycetota</taxon>
        <taxon>Actinomycetes</taxon>
        <taxon>Kitasatosporales</taxon>
        <taxon>Streptomycetaceae</taxon>
        <taxon>Streptomyces</taxon>
    </lineage>
</organism>
<feature type="transmembrane region" description="Helical" evidence="1">
    <location>
        <begin position="57"/>
        <end position="76"/>
    </location>
</feature>
<dbReference type="RefSeq" id="WP_189782173.1">
    <property type="nucleotide sequence ID" value="NZ_BNAT01000005.1"/>
</dbReference>
<protein>
    <submittedName>
        <fullName evidence="2">Uncharacterized protein</fullName>
    </submittedName>
</protein>
<gene>
    <name evidence="2" type="ORF">GCM10017771_19350</name>
</gene>
<keyword evidence="1" id="KW-1133">Transmembrane helix</keyword>
<dbReference type="EMBL" id="BNAT01000005">
    <property type="protein sequence ID" value="GHH85625.1"/>
    <property type="molecule type" value="Genomic_DNA"/>
</dbReference>
<reference evidence="2" key="1">
    <citation type="journal article" date="2014" name="Int. J. Syst. Evol. Microbiol.">
        <title>Complete genome sequence of Corynebacterium casei LMG S-19264T (=DSM 44701T), isolated from a smear-ripened cheese.</title>
        <authorList>
            <consortium name="US DOE Joint Genome Institute (JGI-PGF)"/>
            <person name="Walter F."/>
            <person name="Albersmeier A."/>
            <person name="Kalinowski J."/>
            <person name="Ruckert C."/>
        </authorList>
    </citation>
    <scope>NUCLEOTIDE SEQUENCE</scope>
    <source>
        <strain evidence="2">CGMCC 4.7403</strain>
    </source>
</reference>
<comment type="caution">
    <text evidence="2">The sequence shown here is derived from an EMBL/GenBank/DDBJ whole genome shotgun (WGS) entry which is preliminary data.</text>
</comment>
<feature type="transmembrane region" description="Helical" evidence="1">
    <location>
        <begin position="111"/>
        <end position="131"/>
    </location>
</feature>
<evidence type="ECO:0000313" key="3">
    <source>
        <dbReference type="Proteomes" id="UP000603227"/>
    </source>
</evidence>
<name>A0A919GIU6_9ACTN</name>
<sequence>MTRPSTLPALELLAWWAALAVLWLVLITAVDALELVVGAAAAAAVRRLRRVPDTMTAVAAVLLAGALAVGVLRGIAEVVGHAVHGAEAAGGGDPGAGSGGAMAPPPHWTPLGVLLGCVSALLAAALAVLAATRSCPSRAGSWRCAACSPATSATTWPGSWRGPPCWGC</sequence>